<protein>
    <recommendedName>
        <fullName evidence="3">SusE outer membrane protein</fullName>
    </recommendedName>
</protein>
<dbReference type="RefSeq" id="WP_073243896.1">
    <property type="nucleotide sequence ID" value="NZ_FQZX01000002.1"/>
</dbReference>
<organism evidence="1 2">
    <name type="scientific">Maribacter aquivivus</name>
    <dbReference type="NCBI Taxonomy" id="228958"/>
    <lineage>
        <taxon>Bacteria</taxon>
        <taxon>Pseudomonadati</taxon>
        <taxon>Bacteroidota</taxon>
        <taxon>Flavobacteriia</taxon>
        <taxon>Flavobacteriales</taxon>
        <taxon>Flavobacteriaceae</taxon>
        <taxon>Maribacter</taxon>
    </lineage>
</organism>
<dbReference type="PROSITE" id="PS51257">
    <property type="entry name" value="PROKAR_LIPOPROTEIN"/>
    <property type="match status" value="1"/>
</dbReference>
<keyword evidence="2" id="KW-1185">Reference proteome</keyword>
<accession>A0A1M6PWT8</accession>
<dbReference type="AlphaFoldDB" id="A0A1M6PWT8"/>
<dbReference type="InterPro" id="IPR013783">
    <property type="entry name" value="Ig-like_fold"/>
</dbReference>
<proteinExistence type="predicted"/>
<evidence type="ECO:0000313" key="1">
    <source>
        <dbReference type="EMBL" id="SHK12425.1"/>
    </source>
</evidence>
<dbReference type="OrthoDB" id="1121506at2"/>
<name>A0A1M6PWT8_9FLAO</name>
<sequence length="126" mass="14132">MRIINSFLVVVSIVFLASCEEILEVPDISEEEVILLAPSDSSVVTQTEINFTWQEVFEATSYHVQIAQPSFINATQIVADTLVVVDSTYIGSKITRSLSNEAYEWRVKAQNSDFETPYTTNSFTVN</sequence>
<evidence type="ECO:0008006" key="3">
    <source>
        <dbReference type="Google" id="ProtNLM"/>
    </source>
</evidence>
<reference evidence="2" key="1">
    <citation type="submission" date="2016-11" db="EMBL/GenBank/DDBJ databases">
        <authorList>
            <person name="Varghese N."/>
            <person name="Submissions S."/>
        </authorList>
    </citation>
    <scope>NUCLEOTIDE SEQUENCE [LARGE SCALE GENOMIC DNA]</scope>
    <source>
        <strain evidence="2">DSM 16478</strain>
    </source>
</reference>
<dbReference type="Proteomes" id="UP000184314">
    <property type="component" value="Unassembled WGS sequence"/>
</dbReference>
<dbReference type="STRING" id="228958.SAMN04488007_2086"/>
<evidence type="ECO:0000313" key="2">
    <source>
        <dbReference type="Proteomes" id="UP000184314"/>
    </source>
</evidence>
<dbReference type="Gene3D" id="2.60.40.10">
    <property type="entry name" value="Immunoglobulins"/>
    <property type="match status" value="1"/>
</dbReference>
<dbReference type="EMBL" id="FQZX01000002">
    <property type="protein sequence ID" value="SHK12425.1"/>
    <property type="molecule type" value="Genomic_DNA"/>
</dbReference>
<gene>
    <name evidence="1" type="ORF">SAMN04488007_2086</name>
</gene>